<sequence length="70" mass="8340">MLHKDRHCIKSGLHSDQFQTNYLIQTNQYLNIKYLVLPFISCFYLILFLSAHVVVEFDPEIAHTIVFQFH</sequence>
<dbReference type="Proteomes" id="UP000184041">
    <property type="component" value="Unassembled WGS sequence"/>
</dbReference>
<accession>A0A1M5D538</accession>
<gene>
    <name evidence="2" type="ORF">SAMN05443144_1112</name>
</gene>
<evidence type="ECO:0000256" key="1">
    <source>
        <dbReference type="SAM" id="Phobius"/>
    </source>
</evidence>
<protein>
    <submittedName>
        <fullName evidence="2">Uncharacterized protein</fullName>
    </submittedName>
</protein>
<organism evidence="2 3">
    <name type="scientific">Fodinibius roseus</name>
    <dbReference type="NCBI Taxonomy" id="1194090"/>
    <lineage>
        <taxon>Bacteria</taxon>
        <taxon>Pseudomonadati</taxon>
        <taxon>Balneolota</taxon>
        <taxon>Balneolia</taxon>
        <taxon>Balneolales</taxon>
        <taxon>Balneolaceae</taxon>
        <taxon>Fodinibius</taxon>
    </lineage>
</organism>
<name>A0A1M5D538_9BACT</name>
<reference evidence="2 3" key="1">
    <citation type="submission" date="2016-11" db="EMBL/GenBank/DDBJ databases">
        <authorList>
            <person name="Jaros S."/>
            <person name="Januszkiewicz K."/>
            <person name="Wedrychowicz H."/>
        </authorList>
    </citation>
    <scope>NUCLEOTIDE SEQUENCE [LARGE SCALE GENOMIC DNA]</scope>
    <source>
        <strain evidence="2 3">DSM 21986</strain>
    </source>
</reference>
<keyword evidence="1" id="KW-0812">Transmembrane</keyword>
<evidence type="ECO:0000313" key="2">
    <source>
        <dbReference type="EMBL" id="SHF62149.1"/>
    </source>
</evidence>
<keyword evidence="1" id="KW-1133">Transmembrane helix</keyword>
<proteinExistence type="predicted"/>
<keyword evidence="3" id="KW-1185">Reference proteome</keyword>
<evidence type="ECO:0000313" key="3">
    <source>
        <dbReference type="Proteomes" id="UP000184041"/>
    </source>
</evidence>
<feature type="transmembrane region" description="Helical" evidence="1">
    <location>
        <begin position="34"/>
        <end position="55"/>
    </location>
</feature>
<dbReference type="EMBL" id="FQUS01000011">
    <property type="protein sequence ID" value="SHF62149.1"/>
    <property type="molecule type" value="Genomic_DNA"/>
</dbReference>
<keyword evidence="1" id="KW-0472">Membrane</keyword>
<dbReference type="AlphaFoldDB" id="A0A1M5D538"/>